<name>A0A0C1RDW0_9CYAN</name>
<organism evidence="4">
    <name type="scientific">Tolypothrix bouteillei VB521301</name>
    <dbReference type="NCBI Taxonomy" id="1479485"/>
    <lineage>
        <taxon>Bacteria</taxon>
        <taxon>Bacillati</taxon>
        <taxon>Cyanobacteriota</taxon>
        <taxon>Cyanophyceae</taxon>
        <taxon>Nostocales</taxon>
        <taxon>Tolypothrichaceae</taxon>
        <taxon>Tolypothrix</taxon>
    </lineage>
</organism>
<dbReference type="STRING" id="1479485.DA73_0217805"/>
<sequence length="142" mass="15529">MANVKKVSDELYASGQPTPEDLQAHAQEGLKSVVNLRFPDEAGFLNDEQQQAETSGLNYVHVPLNSTKTDRDLTSKVLKEIEDLPTPILFHCGVGGRAGALALIALATKEGLNREQVLKKAEELGISIDQPHLKQFLESQEP</sequence>
<evidence type="ECO:0000313" key="3">
    <source>
        <dbReference type="EMBL" id="KAF3886390.1"/>
    </source>
</evidence>
<evidence type="ECO:0000313" key="4">
    <source>
        <dbReference type="EMBL" id="KIE10415.1"/>
    </source>
</evidence>
<reference evidence="3" key="2">
    <citation type="submission" date="2019-11" db="EMBL/GenBank/DDBJ databases">
        <title>Improved Assembly of Tolypothrix boutellei genome.</title>
        <authorList>
            <person name="Sarangi A.N."/>
            <person name="Mukherjee M."/>
            <person name="Ghosh S."/>
            <person name="Singh D."/>
            <person name="Das A."/>
            <person name="Kant S."/>
            <person name="Prusty A."/>
            <person name="Tripathy S."/>
        </authorList>
    </citation>
    <scope>NUCLEOTIDE SEQUENCE</scope>
    <source>
        <strain evidence="3">VB521301</strain>
    </source>
</reference>
<comment type="caution">
    <text evidence="4">The sequence shown here is derived from an EMBL/GenBank/DDBJ whole genome shotgun (WGS) entry which is preliminary data.</text>
</comment>
<reference evidence="4" key="1">
    <citation type="journal article" date="2015" name="Genome Announc.">
        <title>Draft Genome Sequence of Tolypothrix boutellei Strain VB521301.</title>
        <authorList>
            <person name="Chandrababunaidu M.M."/>
            <person name="Singh D."/>
            <person name="Sen D."/>
            <person name="Bhan S."/>
            <person name="Das S."/>
            <person name="Gupta A."/>
            <person name="Adhikary S.P."/>
            <person name="Tripathy S."/>
        </authorList>
    </citation>
    <scope>NUCLEOTIDE SEQUENCE</scope>
    <source>
        <strain evidence="4">VB521301</strain>
    </source>
</reference>
<protein>
    <submittedName>
        <fullName evidence="4">Beta-lactamase</fullName>
    </submittedName>
    <submittedName>
        <fullName evidence="3">Phosphatase</fullName>
    </submittedName>
</protein>
<dbReference type="Pfam" id="PF04273">
    <property type="entry name" value="BLH_phosphatase"/>
    <property type="match status" value="1"/>
</dbReference>
<dbReference type="OrthoDB" id="531258at2"/>
<dbReference type="SUPFAM" id="SSF52799">
    <property type="entry name" value="(Phosphotyrosine protein) phosphatases II"/>
    <property type="match status" value="1"/>
</dbReference>
<dbReference type="Proteomes" id="UP000029738">
    <property type="component" value="Unassembled WGS sequence"/>
</dbReference>
<keyword evidence="5" id="KW-1185">Reference proteome</keyword>
<feature type="region of interest" description="Disordered" evidence="1">
    <location>
        <begin position="1"/>
        <end position="26"/>
    </location>
</feature>
<dbReference type="Gene3D" id="3.90.190.10">
    <property type="entry name" value="Protein tyrosine phosphatase superfamily"/>
    <property type="match status" value="1"/>
</dbReference>
<dbReference type="InterPro" id="IPR029021">
    <property type="entry name" value="Prot-tyrosine_phosphatase-like"/>
</dbReference>
<dbReference type="AlphaFoldDB" id="A0A0C1RDW0"/>
<evidence type="ECO:0000313" key="5">
    <source>
        <dbReference type="Proteomes" id="UP000029738"/>
    </source>
</evidence>
<dbReference type="RefSeq" id="WP_038072638.1">
    <property type="nucleotide sequence ID" value="NZ_JHEG04000001.1"/>
</dbReference>
<evidence type="ECO:0000259" key="2">
    <source>
        <dbReference type="Pfam" id="PF04273"/>
    </source>
</evidence>
<accession>A0A0C1RDW0</accession>
<proteinExistence type="predicted"/>
<gene>
    <name evidence="4" type="ORF">DA73_0217805</name>
    <name evidence="3" type="ORF">DA73_0400013565</name>
</gene>
<dbReference type="InterPro" id="IPR005939">
    <property type="entry name" value="BLH_phosphatase-like"/>
</dbReference>
<dbReference type="EMBL" id="JHEG04000001">
    <property type="protein sequence ID" value="KAF3886390.1"/>
    <property type="molecule type" value="Genomic_DNA"/>
</dbReference>
<evidence type="ECO:0000256" key="1">
    <source>
        <dbReference type="SAM" id="MobiDB-lite"/>
    </source>
</evidence>
<dbReference type="GO" id="GO:0016787">
    <property type="term" value="F:hydrolase activity"/>
    <property type="evidence" value="ECO:0007669"/>
    <property type="project" value="InterPro"/>
</dbReference>
<feature type="domain" description="Beta-lactamase hydrolase-like protein phosphatase-like" evidence="2">
    <location>
        <begin position="5"/>
        <end position="104"/>
    </location>
</feature>
<dbReference type="EMBL" id="JHEG02000048">
    <property type="protein sequence ID" value="KIE10415.1"/>
    <property type="molecule type" value="Genomic_DNA"/>
</dbReference>